<evidence type="ECO:0000313" key="2">
    <source>
        <dbReference type="Proteomes" id="UP000308600"/>
    </source>
</evidence>
<dbReference type="Proteomes" id="UP000308600">
    <property type="component" value="Unassembled WGS sequence"/>
</dbReference>
<organism evidence="1 2">
    <name type="scientific">Pluteus cervinus</name>
    <dbReference type="NCBI Taxonomy" id="181527"/>
    <lineage>
        <taxon>Eukaryota</taxon>
        <taxon>Fungi</taxon>
        <taxon>Dikarya</taxon>
        <taxon>Basidiomycota</taxon>
        <taxon>Agaricomycotina</taxon>
        <taxon>Agaricomycetes</taxon>
        <taxon>Agaricomycetidae</taxon>
        <taxon>Agaricales</taxon>
        <taxon>Pluteineae</taxon>
        <taxon>Pluteaceae</taxon>
        <taxon>Pluteus</taxon>
    </lineage>
</organism>
<reference evidence="1 2" key="1">
    <citation type="journal article" date="2019" name="Nat. Ecol. Evol.">
        <title>Megaphylogeny resolves global patterns of mushroom evolution.</title>
        <authorList>
            <person name="Varga T."/>
            <person name="Krizsan K."/>
            <person name="Foldi C."/>
            <person name="Dima B."/>
            <person name="Sanchez-Garcia M."/>
            <person name="Sanchez-Ramirez S."/>
            <person name="Szollosi G.J."/>
            <person name="Szarkandi J.G."/>
            <person name="Papp V."/>
            <person name="Albert L."/>
            <person name="Andreopoulos W."/>
            <person name="Angelini C."/>
            <person name="Antonin V."/>
            <person name="Barry K.W."/>
            <person name="Bougher N.L."/>
            <person name="Buchanan P."/>
            <person name="Buyck B."/>
            <person name="Bense V."/>
            <person name="Catcheside P."/>
            <person name="Chovatia M."/>
            <person name="Cooper J."/>
            <person name="Damon W."/>
            <person name="Desjardin D."/>
            <person name="Finy P."/>
            <person name="Geml J."/>
            <person name="Haridas S."/>
            <person name="Hughes K."/>
            <person name="Justo A."/>
            <person name="Karasinski D."/>
            <person name="Kautmanova I."/>
            <person name="Kiss B."/>
            <person name="Kocsube S."/>
            <person name="Kotiranta H."/>
            <person name="LaButti K.M."/>
            <person name="Lechner B.E."/>
            <person name="Liimatainen K."/>
            <person name="Lipzen A."/>
            <person name="Lukacs Z."/>
            <person name="Mihaltcheva S."/>
            <person name="Morgado L.N."/>
            <person name="Niskanen T."/>
            <person name="Noordeloos M.E."/>
            <person name="Ohm R.A."/>
            <person name="Ortiz-Santana B."/>
            <person name="Ovrebo C."/>
            <person name="Racz N."/>
            <person name="Riley R."/>
            <person name="Savchenko A."/>
            <person name="Shiryaev A."/>
            <person name="Soop K."/>
            <person name="Spirin V."/>
            <person name="Szebenyi C."/>
            <person name="Tomsovsky M."/>
            <person name="Tulloss R.E."/>
            <person name="Uehling J."/>
            <person name="Grigoriev I.V."/>
            <person name="Vagvolgyi C."/>
            <person name="Papp T."/>
            <person name="Martin F.M."/>
            <person name="Miettinen O."/>
            <person name="Hibbett D.S."/>
            <person name="Nagy L.G."/>
        </authorList>
    </citation>
    <scope>NUCLEOTIDE SEQUENCE [LARGE SCALE GENOMIC DNA]</scope>
    <source>
        <strain evidence="1 2">NL-1719</strain>
    </source>
</reference>
<accession>A0ACD3AER5</accession>
<gene>
    <name evidence="1" type="ORF">BDN72DRAFT_861399</name>
</gene>
<name>A0ACD3AER5_9AGAR</name>
<dbReference type="EMBL" id="ML208476">
    <property type="protein sequence ID" value="TFK64388.1"/>
    <property type="molecule type" value="Genomic_DNA"/>
</dbReference>
<evidence type="ECO:0000313" key="1">
    <source>
        <dbReference type="EMBL" id="TFK64388.1"/>
    </source>
</evidence>
<keyword evidence="2" id="KW-1185">Reference proteome</keyword>
<sequence length="483" mass="54636">MKIFSNNEDLRFDPLLCVFYHNQCRPSIDEAQLQQRSWDEGKDCFSTVFEAFIQECKDDVHALSSKLASITSAIGELCRELSDTSHHLAQRQDHVNLGEYLLLQNTSKMLPQDVLEEIFVASLDPMDSNRYSSNCAPLQLASAWIQRYPSYRLTFPIDFSARPKAVDAFLEFLKTSPSKPRLLDIDFISTGERKPWTQFKQFDCSELDELVLRGSHPRLELPQSASGLKHLYLGAIPYSWEKNPVPSQLTELSVTSAVHNTQLKRVLTTTTCLKHISLGRLGSNTRLLEMFSSVLTAQEFIPSLRGLQFIYECNIIPYLKWWIISLSGFGQHQYMHMPAQGLTHLNIGFKARGPIDSSTTALQSYLKDKSQGLQHIRSPVECAFVRDGSLGLSPIAGYSVAGSLHSLGLPPIRFLLIPPPLKVMKANSKSQRTQPIFEKLVTKQGGRLSINEELNVTNDREDRERYFGIEVGVKYFSCVSRQD</sequence>
<proteinExistence type="predicted"/>
<protein>
    <submittedName>
        <fullName evidence="1">Uncharacterized protein</fullName>
    </submittedName>
</protein>